<dbReference type="EMBL" id="JALJOT010000010">
    <property type="protein sequence ID" value="KAK9906817.1"/>
    <property type="molecule type" value="Genomic_DNA"/>
</dbReference>
<dbReference type="InterPro" id="IPR032818">
    <property type="entry name" value="DedA-like"/>
</dbReference>
<evidence type="ECO:0000313" key="8">
    <source>
        <dbReference type="EMBL" id="KAK9906817.1"/>
    </source>
</evidence>
<keyword evidence="5 6" id="KW-0472">Membrane</keyword>
<feature type="transmembrane region" description="Helical" evidence="6">
    <location>
        <begin position="157"/>
        <end position="186"/>
    </location>
</feature>
<keyword evidence="3 6" id="KW-0812">Transmembrane</keyword>
<dbReference type="InterPro" id="IPR032816">
    <property type="entry name" value="VTT_dom"/>
</dbReference>
<name>A0ABR2YJW0_9CHLO</name>
<evidence type="ECO:0000256" key="1">
    <source>
        <dbReference type="ARBA" id="ARBA00004651"/>
    </source>
</evidence>
<evidence type="ECO:0000259" key="7">
    <source>
        <dbReference type="Pfam" id="PF09335"/>
    </source>
</evidence>
<reference evidence="8 9" key="1">
    <citation type="journal article" date="2024" name="Nat. Commun.">
        <title>Phylogenomics reveals the evolutionary origins of lichenization in chlorophyte algae.</title>
        <authorList>
            <person name="Puginier C."/>
            <person name="Libourel C."/>
            <person name="Otte J."/>
            <person name="Skaloud P."/>
            <person name="Haon M."/>
            <person name="Grisel S."/>
            <person name="Petersen M."/>
            <person name="Berrin J.G."/>
            <person name="Delaux P.M."/>
            <person name="Dal Grande F."/>
            <person name="Keller J."/>
        </authorList>
    </citation>
    <scope>NUCLEOTIDE SEQUENCE [LARGE SCALE GENOMIC DNA]</scope>
    <source>
        <strain evidence="8 9">SAG 216-7</strain>
    </source>
</reference>
<keyword evidence="2" id="KW-1003">Cell membrane</keyword>
<gene>
    <name evidence="8" type="ORF">WJX75_008490</name>
</gene>
<dbReference type="Pfam" id="PF09335">
    <property type="entry name" value="VTT_dom"/>
    <property type="match status" value="1"/>
</dbReference>
<sequence>MHLLITTSYTCLRRDWECREDAFVIWVGSKLWRGMYGAWQEAAYVLFIVYIGVVVSDMLTFCIGLALRRGLLTPLKDKLLPKNSASITKAEEMVTKWSNWIGTVQRFSLGFRGPLCLISGFSGVPATRFAAGASIGALGTMPIQLTIGYLMRNSPNVYLSSLALVAVPNIIGNYVGPLAFGLITALRLKQKGERRDDSSEKDQKPV</sequence>
<keyword evidence="9" id="KW-1185">Reference proteome</keyword>
<comment type="subcellular location">
    <subcellularLocation>
        <location evidence="1">Cell membrane</location>
        <topology evidence="1">Multi-pass membrane protein</topology>
    </subcellularLocation>
</comment>
<feature type="domain" description="VTT" evidence="7">
    <location>
        <begin position="37"/>
        <end position="149"/>
    </location>
</feature>
<feature type="transmembrane region" description="Helical" evidence="6">
    <location>
        <begin position="129"/>
        <end position="151"/>
    </location>
</feature>
<evidence type="ECO:0000256" key="3">
    <source>
        <dbReference type="ARBA" id="ARBA00022692"/>
    </source>
</evidence>
<dbReference type="PANTHER" id="PTHR30353">
    <property type="entry name" value="INNER MEMBRANE PROTEIN DEDA-RELATED"/>
    <property type="match status" value="1"/>
</dbReference>
<evidence type="ECO:0000256" key="5">
    <source>
        <dbReference type="ARBA" id="ARBA00023136"/>
    </source>
</evidence>
<evidence type="ECO:0000256" key="6">
    <source>
        <dbReference type="SAM" id="Phobius"/>
    </source>
</evidence>
<feature type="transmembrane region" description="Helical" evidence="6">
    <location>
        <begin position="42"/>
        <end position="67"/>
    </location>
</feature>
<proteinExistence type="predicted"/>
<keyword evidence="4 6" id="KW-1133">Transmembrane helix</keyword>
<accession>A0ABR2YJW0</accession>
<organism evidence="8 9">
    <name type="scientific">Coccomyxa subellipsoidea</name>
    <dbReference type="NCBI Taxonomy" id="248742"/>
    <lineage>
        <taxon>Eukaryota</taxon>
        <taxon>Viridiplantae</taxon>
        <taxon>Chlorophyta</taxon>
        <taxon>core chlorophytes</taxon>
        <taxon>Trebouxiophyceae</taxon>
        <taxon>Trebouxiophyceae incertae sedis</taxon>
        <taxon>Coccomyxaceae</taxon>
        <taxon>Coccomyxa</taxon>
    </lineage>
</organism>
<dbReference type="Proteomes" id="UP001491310">
    <property type="component" value="Unassembled WGS sequence"/>
</dbReference>
<evidence type="ECO:0000313" key="9">
    <source>
        <dbReference type="Proteomes" id="UP001491310"/>
    </source>
</evidence>
<evidence type="ECO:0000256" key="2">
    <source>
        <dbReference type="ARBA" id="ARBA00022475"/>
    </source>
</evidence>
<protein>
    <recommendedName>
        <fullName evidence="7">VTT domain-containing protein</fullName>
    </recommendedName>
</protein>
<comment type="caution">
    <text evidence="8">The sequence shown here is derived from an EMBL/GenBank/DDBJ whole genome shotgun (WGS) entry which is preliminary data.</text>
</comment>
<dbReference type="PANTHER" id="PTHR30353:SF0">
    <property type="entry name" value="TRANSMEMBRANE PROTEIN"/>
    <property type="match status" value="1"/>
</dbReference>
<evidence type="ECO:0000256" key="4">
    <source>
        <dbReference type="ARBA" id="ARBA00022989"/>
    </source>
</evidence>